<dbReference type="Proteomes" id="UP000187203">
    <property type="component" value="Unassembled WGS sequence"/>
</dbReference>
<proteinExistence type="predicted"/>
<dbReference type="EMBL" id="AWUE01015412">
    <property type="protein sequence ID" value="OMO97816.1"/>
    <property type="molecule type" value="Genomic_DNA"/>
</dbReference>
<name>A0A1R3JSJ3_9ROSI</name>
<gene>
    <name evidence="1" type="ORF">COLO4_14347</name>
</gene>
<protein>
    <submittedName>
        <fullName evidence="1">Uncharacterized protein</fullName>
    </submittedName>
</protein>
<sequence length="55" mass="5823">MGPAIANVAERSPLVINVSSPLGSLWAVWLVYIETTANGPARVAMSRIDNSVDIV</sequence>
<reference evidence="2" key="1">
    <citation type="submission" date="2013-09" db="EMBL/GenBank/DDBJ databases">
        <title>Corchorus olitorius genome sequencing.</title>
        <authorList>
            <person name="Alam M."/>
            <person name="Haque M.S."/>
            <person name="Islam M.S."/>
            <person name="Emdad E.M."/>
            <person name="Islam M.M."/>
            <person name="Ahmed B."/>
            <person name="Halim A."/>
            <person name="Hossen Q.M.M."/>
            <person name="Hossain M.Z."/>
            <person name="Ahmed R."/>
            <person name="Khan M.M."/>
            <person name="Islam R."/>
            <person name="Rashid M.M."/>
            <person name="Khan S.A."/>
            <person name="Rahman M.S."/>
            <person name="Alam M."/>
            <person name="Yahiya A.S."/>
            <person name="Khan M.S."/>
            <person name="Azam M.S."/>
            <person name="Haque T."/>
            <person name="Lashkar M.Z.H."/>
            <person name="Akhand A.I."/>
            <person name="Morshed G."/>
            <person name="Roy S."/>
            <person name="Uddin K.S."/>
            <person name="Rabeya T."/>
            <person name="Hossain A.S."/>
            <person name="Chowdhury A."/>
            <person name="Snigdha A.R."/>
            <person name="Mortoza M.S."/>
            <person name="Matin S.A."/>
            <person name="Hoque S.M.E."/>
            <person name="Islam M.K."/>
            <person name="Roy D.K."/>
            <person name="Haider R."/>
            <person name="Moosa M.M."/>
            <person name="Elias S.M."/>
            <person name="Hasan A.M."/>
            <person name="Jahan S."/>
            <person name="Shafiuddin M."/>
            <person name="Mahmood N."/>
            <person name="Shommy N.S."/>
        </authorList>
    </citation>
    <scope>NUCLEOTIDE SEQUENCE [LARGE SCALE GENOMIC DNA]</scope>
    <source>
        <strain evidence="2">cv. O-4</strain>
    </source>
</reference>
<evidence type="ECO:0000313" key="1">
    <source>
        <dbReference type="EMBL" id="OMO97816.1"/>
    </source>
</evidence>
<evidence type="ECO:0000313" key="2">
    <source>
        <dbReference type="Proteomes" id="UP000187203"/>
    </source>
</evidence>
<comment type="caution">
    <text evidence="1">The sequence shown here is derived from an EMBL/GenBank/DDBJ whole genome shotgun (WGS) entry which is preliminary data.</text>
</comment>
<keyword evidence="2" id="KW-1185">Reference proteome</keyword>
<accession>A0A1R3JSJ3</accession>
<organism evidence="1 2">
    <name type="scientific">Corchorus olitorius</name>
    <dbReference type="NCBI Taxonomy" id="93759"/>
    <lineage>
        <taxon>Eukaryota</taxon>
        <taxon>Viridiplantae</taxon>
        <taxon>Streptophyta</taxon>
        <taxon>Embryophyta</taxon>
        <taxon>Tracheophyta</taxon>
        <taxon>Spermatophyta</taxon>
        <taxon>Magnoliopsida</taxon>
        <taxon>eudicotyledons</taxon>
        <taxon>Gunneridae</taxon>
        <taxon>Pentapetalae</taxon>
        <taxon>rosids</taxon>
        <taxon>malvids</taxon>
        <taxon>Malvales</taxon>
        <taxon>Malvaceae</taxon>
        <taxon>Grewioideae</taxon>
        <taxon>Apeibeae</taxon>
        <taxon>Corchorus</taxon>
    </lineage>
</organism>
<dbReference type="AlphaFoldDB" id="A0A1R3JSJ3"/>